<dbReference type="AlphaFoldDB" id="A0A2S4W618"/>
<keyword evidence="4" id="KW-0489">Methyltransferase</keyword>
<dbReference type="SUPFAM" id="SSF53335">
    <property type="entry name" value="S-adenosyl-L-methionine-dependent methyltransferases"/>
    <property type="match status" value="1"/>
</dbReference>
<organism evidence="10 11">
    <name type="scientific">Puccinia striiformis</name>
    <dbReference type="NCBI Taxonomy" id="27350"/>
    <lineage>
        <taxon>Eukaryota</taxon>
        <taxon>Fungi</taxon>
        <taxon>Dikarya</taxon>
        <taxon>Basidiomycota</taxon>
        <taxon>Pucciniomycotina</taxon>
        <taxon>Pucciniomycetes</taxon>
        <taxon>Pucciniales</taxon>
        <taxon>Pucciniaceae</taxon>
        <taxon>Puccinia</taxon>
    </lineage>
</organism>
<keyword evidence="6" id="KW-0949">S-adenosyl-L-methionine</keyword>
<keyword evidence="5" id="KW-0808">Transferase</keyword>
<gene>
    <name evidence="10" type="ORF">PSTT_00540</name>
</gene>
<evidence type="ECO:0000256" key="8">
    <source>
        <dbReference type="ARBA" id="ARBA00022884"/>
    </source>
</evidence>
<dbReference type="NCBIfam" id="TIGR00091">
    <property type="entry name" value="tRNA (guanosine(46)-N7)-methyltransferase TrmB"/>
    <property type="match status" value="1"/>
</dbReference>
<dbReference type="PROSITE" id="PS51625">
    <property type="entry name" value="SAM_MT_TRMB"/>
    <property type="match status" value="1"/>
</dbReference>
<evidence type="ECO:0000256" key="5">
    <source>
        <dbReference type="ARBA" id="ARBA00022679"/>
    </source>
</evidence>
<name>A0A2S4W618_9BASI</name>
<evidence type="ECO:0000256" key="7">
    <source>
        <dbReference type="ARBA" id="ARBA00022694"/>
    </source>
</evidence>
<dbReference type="Pfam" id="PF02390">
    <property type="entry name" value="Methyltransf_4"/>
    <property type="match status" value="2"/>
</dbReference>
<dbReference type="PANTHER" id="PTHR23417:SF16">
    <property type="entry name" value="TRNA (GUANINE-N(7)-)-METHYLTRANSFERASE"/>
    <property type="match status" value="1"/>
</dbReference>
<evidence type="ECO:0000313" key="10">
    <source>
        <dbReference type="EMBL" id="POW17220.1"/>
    </source>
</evidence>
<evidence type="ECO:0000313" key="11">
    <source>
        <dbReference type="Proteomes" id="UP000239156"/>
    </source>
</evidence>
<dbReference type="GO" id="GO:0043527">
    <property type="term" value="C:tRNA methyltransferase complex"/>
    <property type="evidence" value="ECO:0007669"/>
    <property type="project" value="TreeGrafter"/>
</dbReference>
<keyword evidence="7" id="KW-0819">tRNA processing</keyword>
<keyword evidence="8" id="KW-0694">RNA-binding</keyword>
<comment type="caution">
    <text evidence="10">The sequence shown here is derived from an EMBL/GenBank/DDBJ whole genome shotgun (WGS) entry which is preliminary data.</text>
</comment>
<evidence type="ECO:0000256" key="1">
    <source>
        <dbReference type="ARBA" id="ARBA00000142"/>
    </source>
</evidence>
<sequence>AYFSETARKVYSRFLPARLTMGANKKKRNFAAVDNSVQSSKTSKMNESADPTKERLPHIMPRKRFYRQRAHANPFSDHNLDYPARPEEMDWSKHYPNFFPSPKPIPNNEQEKNGCTDIDAKKVVEFADVGCGFGGLLMAMAPLFPEKLMLGLEIRPHVCQYVEDKILALRAQQKIIQQQKSLEGDGAKSAVKLPSISESVPKLVDEIQPDQVSIPATNDATAEEEQDDEAPIWVPKPGRFENVSVIRANAMKFSPNFFKKYQLSKMFFLFPDPHFKARKHKARIISPTLLSEYAYVLKPNGIIYTITDVKDLNIWMVKHLTEHPLFKPIEVEQLIQADPLEDQLIKSIYNLTEEGKKVTRNKGDKFLAIFRRISEEEEQSLLIS</sequence>
<dbReference type="Gene3D" id="3.40.50.150">
    <property type="entry name" value="Vaccinia Virus protein VP39"/>
    <property type="match status" value="1"/>
</dbReference>
<proteinExistence type="inferred from homology"/>
<dbReference type="EMBL" id="PKSL01000003">
    <property type="protein sequence ID" value="POW17220.1"/>
    <property type="molecule type" value="Genomic_DNA"/>
</dbReference>
<dbReference type="GO" id="GO:0008176">
    <property type="term" value="F:tRNA (guanine(46)-N7)-methyltransferase activity"/>
    <property type="evidence" value="ECO:0007669"/>
    <property type="project" value="UniProtKB-EC"/>
</dbReference>
<dbReference type="InterPro" id="IPR025763">
    <property type="entry name" value="Trm8_euk"/>
</dbReference>
<dbReference type="EC" id="2.1.1.33" evidence="2"/>
<comment type="catalytic activity">
    <reaction evidence="1">
        <text>guanosine(46) in tRNA + S-adenosyl-L-methionine = N(7)-methylguanosine(46) in tRNA + S-adenosyl-L-homocysteine</text>
        <dbReference type="Rhea" id="RHEA:42708"/>
        <dbReference type="Rhea" id="RHEA-COMP:10188"/>
        <dbReference type="Rhea" id="RHEA-COMP:10189"/>
        <dbReference type="ChEBI" id="CHEBI:57856"/>
        <dbReference type="ChEBI" id="CHEBI:59789"/>
        <dbReference type="ChEBI" id="CHEBI:74269"/>
        <dbReference type="ChEBI" id="CHEBI:74480"/>
        <dbReference type="EC" id="2.1.1.33"/>
    </reaction>
</comment>
<evidence type="ECO:0000256" key="9">
    <source>
        <dbReference type="ARBA" id="ARBA00023242"/>
    </source>
</evidence>
<dbReference type="VEuPathDB" id="FungiDB:PSTT_00540"/>
<evidence type="ECO:0000256" key="4">
    <source>
        <dbReference type="ARBA" id="ARBA00022603"/>
    </source>
</evidence>
<protein>
    <recommendedName>
        <fullName evidence="2">tRNA (guanine(46)-N(7))-methyltransferase</fullName>
        <ecNumber evidence="2">2.1.1.33</ecNumber>
    </recommendedName>
</protein>
<keyword evidence="11" id="KW-1185">Reference proteome</keyword>
<dbReference type="InterPro" id="IPR003358">
    <property type="entry name" value="tRNA_(Gua-N-7)_MeTrfase_Trmb"/>
</dbReference>
<dbReference type="InterPro" id="IPR029063">
    <property type="entry name" value="SAM-dependent_MTases_sf"/>
</dbReference>
<dbReference type="VEuPathDB" id="FungiDB:PSHT_13369"/>
<keyword evidence="3" id="KW-0820">tRNA-binding</keyword>
<accession>A0A2S4W618</accession>
<dbReference type="GO" id="GO:0000049">
    <property type="term" value="F:tRNA binding"/>
    <property type="evidence" value="ECO:0007669"/>
    <property type="project" value="UniProtKB-KW"/>
</dbReference>
<dbReference type="Proteomes" id="UP000239156">
    <property type="component" value="Unassembled WGS sequence"/>
</dbReference>
<feature type="non-terminal residue" evidence="10">
    <location>
        <position position="1"/>
    </location>
</feature>
<evidence type="ECO:0000256" key="6">
    <source>
        <dbReference type="ARBA" id="ARBA00022691"/>
    </source>
</evidence>
<evidence type="ECO:0000256" key="3">
    <source>
        <dbReference type="ARBA" id="ARBA00022555"/>
    </source>
</evidence>
<evidence type="ECO:0000256" key="2">
    <source>
        <dbReference type="ARBA" id="ARBA00011977"/>
    </source>
</evidence>
<dbReference type="HAMAP" id="MF_03055">
    <property type="entry name" value="tRNA_methyltr_TrmB_euk"/>
    <property type="match status" value="1"/>
</dbReference>
<keyword evidence="9" id="KW-0539">Nucleus</keyword>
<reference evidence="10" key="1">
    <citation type="submission" date="2017-12" db="EMBL/GenBank/DDBJ databases">
        <title>Gene loss provides genomic basis for host adaptation in cereal stripe rust fungi.</title>
        <authorList>
            <person name="Xia C."/>
        </authorList>
    </citation>
    <scope>NUCLEOTIDE SEQUENCE [LARGE SCALE GENOMIC DNA]</scope>
    <source>
        <strain evidence="10">93-210</strain>
    </source>
</reference>
<dbReference type="PANTHER" id="PTHR23417">
    <property type="entry name" value="3-DEOXY-D-MANNO-OCTULOSONIC-ACID TRANSFERASE/TRNA GUANINE-N 7 - -METHYLTRANSFERASE"/>
    <property type="match status" value="1"/>
</dbReference>